<sequence>MNQIKTMLLLTALTLLFIWFGNLVGGQVGMIYALVFAGLMNFVAYFFSDKIVLAMYRAQEVSEWEAPELHEIVERLAQRAGIPKPRVYIIPTQTPNAFATGRNPNHGAVAVTEGILRLLSREELEGVIAHELAHIKHRDTLIMTVAATIAGAIAVLADFARWFLWFGAFGRDDREGNANPLALVAIVVAIIVLPIAAILIQLAISRAREFLADEGGAYISGKPLALASALAKLEKTVSFVPMADANPATAHLFIVNPFGGGQGLGSWFVNLFRTHPPTEERIARLQALALRVR</sequence>
<gene>
    <name evidence="11" type="primary">htpX</name>
    <name evidence="13" type="ORF">M2350_000340</name>
</gene>
<reference evidence="13 14" key="1">
    <citation type="submission" date="2022-08" db="EMBL/GenBank/DDBJ databases">
        <title>Bacterial and archaeal communities from various locations to study Microbial Dark Matter (Phase II).</title>
        <authorList>
            <person name="Stepanauskas R."/>
        </authorList>
    </citation>
    <scope>NUCLEOTIDE SEQUENCE [LARGE SCALE GENOMIC DNA]</scope>
    <source>
        <strain evidence="13 14">PD1</strain>
    </source>
</reference>
<evidence type="ECO:0000256" key="10">
    <source>
        <dbReference type="ARBA" id="ARBA00023136"/>
    </source>
</evidence>
<dbReference type="Pfam" id="PF01435">
    <property type="entry name" value="Peptidase_M48"/>
    <property type="match status" value="1"/>
</dbReference>
<evidence type="ECO:0000256" key="11">
    <source>
        <dbReference type="HAMAP-Rule" id="MF_00188"/>
    </source>
</evidence>
<dbReference type="HAMAP" id="MF_00188">
    <property type="entry name" value="Pept_M48_protease_HtpX"/>
    <property type="match status" value="1"/>
</dbReference>
<dbReference type="EMBL" id="JANUCP010000001">
    <property type="protein sequence ID" value="MCS3917943.1"/>
    <property type="molecule type" value="Genomic_DNA"/>
</dbReference>
<evidence type="ECO:0000256" key="2">
    <source>
        <dbReference type="ARBA" id="ARBA00022475"/>
    </source>
</evidence>
<feature type="binding site" evidence="11">
    <location>
        <position position="130"/>
    </location>
    <ligand>
        <name>Zn(2+)</name>
        <dbReference type="ChEBI" id="CHEBI:29105"/>
        <note>catalytic</note>
    </ligand>
</feature>
<evidence type="ECO:0000256" key="1">
    <source>
        <dbReference type="ARBA" id="ARBA00009779"/>
    </source>
</evidence>
<evidence type="ECO:0000313" key="13">
    <source>
        <dbReference type="EMBL" id="MCS3917943.1"/>
    </source>
</evidence>
<keyword evidence="5 11" id="KW-0479">Metal-binding</keyword>
<keyword evidence="10 11" id="KW-0472">Membrane</keyword>
<feature type="transmembrane region" description="Helical" evidence="11">
    <location>
        <begin position="183"/>
        <end position="204"/>
    </location>
</feature>
<keyword evidence="2 11" id="KW-1003">Cell membrane</keyword>
<feature type="transmembrane region" description="Helical" evidence="11">
    <location>
        <begin position="7"/>
        <end position="24"/>
    </location>
</feature>
<evidence type="ECO:0000256" key="8">
    <source>
        <dbReference type="ARBA" id="ARBA00022989"/>
    </source>
</evidence>
<keyword evidence="8 11" id="KW-1133">Transmembrane helix</keyword>
<proteinExistence type="inferred from homology"/>
<protein>
    <recommendedName>
        <fullName evidence="11">Protease HtpX homolog</fullName>
        <ecNumber evidence="11">3.4.24.-</ecNumber>
    </recommendedName>
</protein>
<evidence type="ECO:0000259" key="12">
    <source>
        <dbReference type="Pfam" id="PF01435"/>
    </source>
</evidence>
<keyword evidence="4 11" id="KW-0812">Transmembrane</keyword>
<dbReference type="PANTHER" id="PTHR43221:SF2">
    <property type="entry name" value="PROTEASE HTPX HOMOLOG"/>
    <property type="match status" value="1"/>
</dbReference>
<comment type="cofactor">
    <cofactor evidence="11">
        <name>Zn(2+)</name>
        <dbReference type="ChEBI" id="CHEBI:29105"/>
    </cofactor>
    <text evidence="11">Binds 1 zinc ion per subunit.</text>
</comment>
<comment type="caution">
    <text evidence="13">The sequence shown here is derived from an EMBL/GenBank/DDBJ whole genome shotgun (WGS) entry which is preliminary data.</text>
</comment>
<organism evidence="13 14">
    <name type="scientific">Candidatus Fervidibacter sacchari</name>
    <dbReference type="NCBI Taxonomy" id="1448929"/>
    <lineage>
        <taxon>Bacteria</taxon>
        <taxon>Candidatus Fervidibacterota</taxon>
        <taxon>Candidatus Fervidibacter</taxon>
    </lineage>
</organism>
<dbReference type="InterPro" id="IPR022919">
    <property type="entry name" value="Pept_M48_protease_HtpX"/>
</dbReference>
<dbReference type="CDD" id="cd07336">
    <property type="entry name" value="M48B_HtpX_like"/>
    <property type="match status" value="1"/>
</dbReference>
<dbReference type="PANTHER" id="PTHR43221">
    <property type="entry name" value="PROTEASE HTPX"/>
    <property type="match status" value="1"/>
</dbReference>
<keyword evidence="3 11" id="KW-0645">Protease</keyword>
<feature type="active site" evidence="11">
    <location>
        <position position="131"/>
    </location>
</feature>
<dbReference type="Proteomes" id="UP001204798">
    <property type="component" value="Unassembled WGS sequence"/>
</dbReference>
<feature type="binding site" evidence="11">
    <location>
        <position position="209"/>
    </location>
    <ligand>
        <name>Zn(2+)</name>
        <dbReference type="ChEBI" id="CHEBI:29105"/>
        <note>catalytic</note>
    </ligand>
</feature>
<feature type="domain" description="Peptidase M48" evidence="12">
    <location>
        <begin position="64"/>
        <end position="288"/>
    </location>
</feature>
<dbReference type="RefSeq" id="WP_259092798.1">
    <property type="nucleotide sequence ID" value="NZ_CP130454.1"/>
</dbReference>
<evidence type="ECO:0000313" key="14">
    <source>
        <dbReference type="Proteomes" id="UP001204798"/>
    </source>
</evidence>
<name>A0ABT2EJ20_9BACT</name>
<keyword evidence="7 11" id="KW-0862">Zinc</keyword>
<comment type="similarity">
    <text evidence="1 11">Belongs to the peptidase M48B family.</text>
</comment>
<dbReference type="EC" id="3.4.24.-" evidence="11"/>
<keyword evidence="6 11" id="KW-0378">Hydrolase</keyword>
<evidence type="ECO:0000256" key="3">
    <source>
        <dbReference type="ARBA" id="ARBA00022670"/>
    </source>
</evidence>
<comment type="subcellular location">
    <subcellularLocation>
        <location evidence="11">Cell membrane</location>
        <topology evidence="11">Multi-pass membrane protein</topology>
    </subcellularLocation>
</comment>
<evidence type="ECO:0000256" key="7">
    <source>
        <dbReference type="ARBA" id="ARBA00022833"/>
    </source>
</evidence>
<keyword evidence="14" id="KW-1185">Reference proteome</keyword>
<evidence type="ECO:0000256" key="9">
    <source>
        <dbReference type="ARBA" id="ARBA00023049"/>
    </source>
</evidence>
<feature type="transmembrane region" description="Helical" evidence="11">
    <location>
        <begin position="30"/>
        <end position="47"/>
    </location>
</feature>
<dbReference type="NCBIfam" id="NF002826">
    <property type="entry name" value="PRK03001.1"/>
    <property type="match status" value="1"/>
</dbReference>
<keyword evidence="9 11" id="KW-0482">Metalloprotease</keyword>
<keyword evidence="13" id="KW-0346">Stress response</keyword>
<dbReference type="Gene3D" id="3.30.2010.10">
    <property type="entry name" value="Metalloproteases ('zincins'), catalytic domain"/>
    <property type="match status" value="1"/>
</dbReference>
<dbReference type="InterPro" id="IPR001915">
    <property type="entry name" value="Peptidase_M48"/>
</dbReference>
<evidence type="ECO:0000256" key="4">
    <source>
        <dbReference type="ARBA" id="ARBA00022692"/>
    </source>
</evidence>
<evidence type="ECO:0000256" key="6">
    <source>
        <dbReference type="ARBA" id="ARBA00022801"/>
    </source>
</evidence>
<feature type="binding site" evidence="11">
    <location>
        <position position="134"/>
    </location>
    <ligand>
        <name>Zn(2+)</name>
        <dbReference type="ChEBI" id="CHEBI:29105"/>
        <note>catalytic</note>
    </ligand>
</feature>
<dbReference type="GO" id="GO:0016787">
    <property type="term" value="F:hydrolase activity"/>
    <property type="evidence" value="ECO:0007669"/>
    <property type="project" value="UniProtKB-KW"/>
</dbReference>
<accession>A0ABT2EJ20</accession>
<evidence type="ECO:0000256" key="5">
    <source>
        <dbReference type="ARBA" id="ARBA00022723"/>
    </source>
</evidence>
<dbReference type="InterPro" id="IPR050083">
    <property type="entry name" value="HtpX_protease"/>
</dbReference>
<feature type="transmembrane region" description="Helical" evidence="11">
    <location>
        <begin position="141"/>
        <end position="163"/>
    </location>
</feature>